<dbReference type="PANTHER" id="PTHR10253">
    <property type="entry name" value="POLYCOMB PROTEIN"/>
    <property type="match status" value="1"/>
</dbReference>
<dbReference type="AlphaFoldDB" id="A0AAW2Z117"/>
<dbReference type="SMART" id="SM00320">
    <property type="entry name" value="WD40"/>
    <property type="match status" value="4"/>
</dbReference>
<evidence type="ECO:0000256" key="3">
    <source>
        <dbReference type="ARBA" id="ARBA00022737"/>
    </source>
</evidence>
<evidence type="ECO:0000256" key="4">
    <source>
        <dbReference type="ARBA" id="ARBA00023015"/>
    </source>
</evidence>
<evidence type="ECO:0000256" key="1">
    <source>
        <dbReference type="ARBA" id="ARBA00008075"/>
    </source>
</evidence>
<organism evidence="6 7">
    <name type="scientific">Acrasis kona</name>
    <dbReference type="NCBI Taxonomy" id="1008807"/>
    <lineage>
        <taxon>Eukaryota</taxon>
        <taxon>Discoba</taxon>
        <taxon>Heterolobosea</taxon>
        <taxon>Tetramitia</taxon>
        <taxon>Eutetramitia</taxon>
        <taxon>Acrasidae</taxon>
        <taxon>Acrasis</taxon>
    </lineage>
</organism>
<evidence type="ECO:0000256" key="2">
    <source>
        <dbReference type="ARBA" id="ARBA00022574"/>
    </source>
</evidence>
<dbReference type="InterPro" id="IPR051243">
    <property type="entry name" value="PcG_WD-repeat"/>
</dbReference>
<dbReference type="Gene3D" id="2.130.10.10">
    <property type="entry name" value="YVTN repeat-like/Quinoprotein amine dehydrogenase"/>
    <property type="match status" value="1"/>
</dbReference>
<dbReference type="InterPro" id="IPR001680">
    <property type="entry name" value="WD40_rpt"/>
</dbReference>
<comment type="similarity">
    <text evidence="1">Belongs to the WD repeat ESC family.</text>
</comment>
<keyword evidence="7" id="KW-1185">Reference proteome</keyword>
<evidence type="ECO:0000256" key="5">
    <source>
        <dbReference type="ARBA" id="ARBA00023163"/>
    </source>
</evidence>
<reference evidence="6 7" key="1">
    <citation type="submission" date="2024-03" db="EMBL/GenBank/DDBJ databases">
        <title>The Acrasis kona genome and developmental transcriptomes reveal deep origins of eukaryotic multicellular pathways.</title>
        <authorList>
            <person name="Sheikh S."/>
            <person name="Fu C.-J."/>
            <person name="Brown M.W."/>
            <person name="Baldauf S.L."/>
        </authorList>
    </citation>
    <scope>NUCLEOTIDE SEQUENCE [LARGE SCALE GENOMIC DNA]</scope>
    <source>
        <strain evidence="6 7">ATCC MYA-3509</strain>
    </source>
</reference>
<comment type="caution">
    <text evidence="6">The sequence shown here is derived from an EMBL/GenBank/DDBJ whole genome shotgun (WGS) entry which is preliminary data.</text>
</comment>
<evidence type="ECO:0000313" key="6">
    <source>
        <dbReference type="EMBL" id="KAL0483483.1"/>
    </source>
</evidence>
<keyword evidence="4" id="KW-0805">Transcription regulation</keyword>
<dbReference type="Proteomes" id="UP001431209">
    <property type="component" value="Unassembled WGS sequence"/>
</dbReference>
<dbReference type="InterPro" id="IPR036322">
    <property type="entry name" value="WD40_repeat_dom_sf"/>
</dbReference>
<keyword evidence="3" id="KW-0677">Repeat</keyword>
<dbReference type="InterPro" id="IPR015943">
    <property type="entry name" value="WD40/YVTN_repeat-like_dom_sf"/>
</dbReference>
<keyword evidence="5" id="KW-0804">Transcription</keyword>
<sequence>MNPTENALTNMKLDGIIKETHKLPIKNVSMNRSNGVENLMLTSAAFEVSIYDNNHCNGHLDLMSHFLNKKKGEKEPKDAVTSSCWIRDGKHVAAGDSAGLIHVISITNSRVMATYDGHSGCKINHLCNLLDSDYFSSTSDDSKKAGSSVIRIWNSKTHSSLATIHVGAKVTCSLYDHNQKVLYCGDSSGHVMTISVNQDDPSTEATVIYKFSQSVSSIQNISKNKFLIHCKHKLHLCQVDNNMLEVKSTLSFGQRSVGCNYDYHMMDGELAPTFYVAVGTRDAEVLIYRWTAEENKVIKKLLPPTNKKQGAAAVVKGVALSHDCKSLMAVSDDGVIWRFVGQEEAGEEQA</sequence>
<dbReference type="EMBL" id="JAOPGA020000964">
    <property type="protein sequence ID" value="KAL0483483.1"/>
    <property type="molecule type" value="Genomic_DNA"/>
</dbReference>
<protein>
    <submittedName>
        <fullName evidence="6">Uncharacterized protein</fullName>
    </submittedName>
</protein>
<name>A0AAW2Z117_9EUKA</name>
<evidence type="ECO:0000313" key="7">
    <source>
        <dbReference type="Proteomes" id="UP001431209"/>
    </source>
</evidence>
<gene>
    <name evidence="6" type="ORF">AKO1_014750</name>
</gene>
<accession>A0AAW2Z117</accession>
<keyword evidence="2" id="KW-0853">WD repeat</keyword>
<dbReference type="SUPFAM" id="SSF50978">
    <property type="entry name" value="WD40 repeat-like"/>
    <property type="match status" value="1"/>
</dbReference>
<proteinExistence type="inferred from homology"/>